<dbReference type="InterPro" id="IPR013217">
    <property type="entry name" value="Methyltransf_12"/>
</dbReference>
<dbReference type="GO" id="GO:0032259">
    <property type="term" value="P:methylation"/>
    <property type="evidence" value="ECO:0007669"/>
    <property type="project" value="UniProtKB-KW"/>
</dbReference>
<dbReference type="CDD" id="cd02440">
    <property type="entry name" value="AdoMet_MTases"/>
    <property type="match status" value="1"/>
</dbReference>
<reference evidence="2" key="1">
    <citation type="submission" date="2020-04" db="EMBL/GenBank/DDBJ databases">
        <title>Genome Sequencing for Pseudoaltermonas arctica.</title>
        <authorList>
            <person name="Elkins N.S."/>
        </authorList>
    </citation>
    <scope>NUCLEOTIDE SEQUENCE [LARGE SCALE GENOMIC DNA]</scope>
    <source>
        <strain evidence="2">NEC-BIFX-2020_0012</strain>
    </source>
</reference>
<organism evidence="2 3">
    <name type="scientific">Pseudoalteromonas arctica</name>
    <dbReference type="NCBI Taxonomy" id="394751"/>
    <lineage>
        <taxon>Bacteria</taxon>
        <taxon>Pseudomonadati</taxon>
        <taxon>Pseudomonadota</taxon>
        <taxon>Gammaproteobacteria</taxon>
        <taxon>Alteromonadales</taxon>
        <taxon>Pseudoalteromonadaceae</taxon>
        <taxon>Pseudoalteromonas</taxon>
    </lineage>
</organism>
<dbReference type="AlphaFoldDB" id="A0A7Y0H9M6"/>
<dbReference type="Gene3D" id="3.40.50.150">
    <property type="entry name" value="Vaccinia Virus protein VP39"/>
    <property type="match status" value="1"/>
</dbReference>
<dbReference type="RefSeq" id="WP_169018361.1">
    <property type="nucleotide sequence ID" value="NZ_JABBMT010000002.1"/>
</dbReference>
<dbReference type="Proteomes" id="UP000570493">
    <property type="component" value="Unassembled WGS sequence"/>
</dbReference>
<dbReference type="EMBL" id="JABBMT010000002">
    <property type="protein sequence ID" value="NMM39620.1"/>
    <property type="molecule type" value="Genomic_DNA"/>
</dbReference>
<evidence type="ECO:0000259" key="1">
    <source>
        <dbReference type="Pfam" id="PF08242"/>
    </source>
</evidence>
<evidence type="ECO:0000313" key="3">
    <source>
        <dbReference type="Proteomes" id="UP000570493"/>
    </source>
</evidence>
<dbReference type="InterPro" id="IPR029063">
    <property type="entry name" value="SAM-dependent_MTases_sf"/>
</dbReference>
<comment type="caution">
    <text evidence="2">The sequence shown here is derived from an EMBL/GenBank/DDBJ whole genome shotgun (WGS) entry which is preliminary data.</text>
</comment>
<protein>
    <submittedName>
        <fullName evidence="2">Class I SAM-dependent methyltransferase</fullName>
    </submittedName>
</protein>
<dbReference type="Pfam" id="PF08242">
    <property type="entry name" value="Methyltransf_12"/>
    <property type="match status" value="1"/>
</dbReference>
<keyword evidence="2" id="KW-0808">Transferase</keyword>
<proteinExistence type="predicted"/>
<dbReference type="SUPFAM" id="SSF53335">
    <property type="entry name" value="S-adenosyl-L-methionine-dependent methyltransferases"/>
    <property type="match status" value="1"/>
</dbReference>
<name>A0A7Y0H9M6_9GAMM</name>
<keyword evidence="2" id="KW-0489">Methyltransferase</keyword>
<dbReference type="GO" id="GO:0008168">
    <property type="term" value="F:methyltransferase activity"/>
    <property type="evidence" value="ECO:0007669"/>
    <property type="project" value="UniProtKB-KW"/>
</dbReference>
<feature type="domain" description="Methyltransferase type 12" evidence="1">
    <location>
        <begin position="45"/>
        <end position="141"/>
    </location>
</feature>
<gene>
    <name evidence="2" type="ORF">HHO47_01885</name>
</gene>
<sequence>MPTFTQDEATQYDSRIPRLVPGYELLHNSTAAQLQATLGDEAHILVVGAGTGKEIAQLAALQPKWHFTAQDISQDMLDIAKQRFVKLGISEQVTLHLGSPCELKQQADAALCLLVMHFVADNGDKKAMLQAISTQLKAHGQLYLADLMRPETLFERDAQLILSKQLGLTETGVERMQHNFEHEFFPLDRIRLADLLDETGFNSGKLYFKALGFSGYVAQKR</sequence>
<keyword evidence="3" id="KW-1185">Reference proteome</keyword>
<accession>A0A7Y0H9M6</accession>
<evidence type="ECO:0000313" key="2">
    <source>
        <dbReference type="EMBL" id="NMM39620.1"/>
    </source>
</evidence>